<dbReference type="SUPFAM" id="SSF52777">
    <property type="entry name" value="CoA-dependent acyltransferases"/>
    <property type="match status" value="1"/>
</dbReference>
<gene>
    <name evidence="3" type="ORF">V6N11_047797</name>
</gene>
<dbReference type="InterPro" id="IPR023213">
    <property type="entry name" value="CAT-like_dom_sf"/>
</dbReference>
<organism evidence="3 4">
    <name type="scientific">Hibiscus sabdariffa</name>
    <name type="common">roselle</name>
    <dbReference type="NCBI Taxonomy" id="183260"/>
    <lineage>
        <taxon>Eukaryota</taxon>
        <taxon>Viridiplantae</taxon>
        <taxon>Streptophyta</taxon>
        <taxon>Embryophyta</taxon>
        <taxon>Tracheophyta</taxon>
        <taxon>Spermatophyta</taxon>
        <taxon>Magnoliopsida</taxon>
        <taxon>eudicotyledons</taxon>
        <taxon>Gunneridae</taxon>
        <taxon>Pentapetalae</taxon>
        <taxon>rosids</taxon>
        <taxon>malvids</taxon>
        <taxon>Malvales</taxon>
        <taxon>Malvaceae</taxon>
        <taxon>Malvoideae</taxon>
        <taxon>Hibiscus</taxon>
    </lineage>
</organism>
<dbReference type="Proteomes" id="UP001396334">
    <property type="component" value="Unassembled WGS sequence"/>
</dbReference>
<protein>
    <recommendedName>
        <fullName evidence="5">Phenolic glucoside malonyltransferase 1-like</fullName>
    </recommendedName>
</protein>
<dbReference type="InterPro" id="IPR051504">
    <property type="entry name" value="Plant_metabolite_acyltrans"/>
</dbReference>
<evidence type="ECO:0000313" key="4">
    <source>
        <dbReference type="Proteomes" id="UP001396334"/>
    </source>
</evidence>
<keyword evidence="1" id="KW-0808">Transferase</keyword>
<keyword evidence="4" id="KW-1185">Reference proteome</keyword>
<reference evidence="3 4" key="1">
    <citation type="journal article" date="2024" name="G3 (Bethesda)">
        <title>Genome assembly of Hibiscus sabdariffa L. provides insights into metabolisms of medicinal natural products.</title>
        <authorList>
            <person name="Kim T."/>
        </authorList>
    </citation>
    <scope>NUCLEOTIDE SEQUENCE [LARGE SCALE GENOMIC DNA]</scope>
    <source>
        <strain evidence="3">TK-2024</strain>
        <tissue evidence="3">Old leaves</tissue>
    </source>
</reference>
<evidence type="ECO:0000256" key="2">
    <source>
        <dbReference type="ARBA" id="ARBA00023315"/>
    </source>
</evidence>
<dbReference type="Pfam" id="PF02458">
    <property type="entry name" value="Transferase"/>
    <property type="match status" value="1"/>
</dbReference>
<keyword evidence="2" id="KW-0012">Acyltransferase</keyword>
<evidence type="ECO:0000313" key="3">
    <source>
        <dbReference type="EMBL" id="KAK8984576.1"/>
    </source>
</evidence>
<comment type="caution">
    <text evidence="3">The sequence shown here is derived from an EMBL/GenBank/DDBJ whole genome shotgun (WGS) entry which is preliminary data.</text>
</comment>
<evidence type="ECO:0008006" key="5">
    <source>
        <dbReference type="Google" id="ProtNLM"/>
    </source>
</evidence>
<proteinExistence type="predicted"/>
<accession>A0ABR2P810</accession>
<dbReference type="PANTHER" id="PTHR31625">
    <property type="match status" value="1"/>
</dbReference>
<evidence type="ECO:0000256" key="1">
    <source>
        <dbReference type="ARBA" id="ARBA00022679"/>
    </source>
</evidence>
<dbReference type="Gene3D" id="3.30.559.10">
    <property type="entry name" value="Chloramphenicol acetyltransferase-like domain"/>
    <property type="match status" value="2"/>
</dbReference>
<name>A0ABR2P810_9ROSI</name>
<dbReference type="EMBL" id="JBBPBN010000077">
    <property type="protein sequence ID" value="KAK8984576.1"/>
    <property type="molecule type" value="Genomic_DNA"/>
</dbReference>
<sequence>MNSNASKAYAHLAYYKLRPSISSNKGSDFKRKHGRQSATMKILESTRVTPSPNSPIASAQFSLPLTFSDVFWFKFPPVERLFFYRLNDLTLSRFNSEILPKLQQSLSLTLLHFLPLAGNLKWPSNSPKPIISYTSSDGVPLTVAQSDADFDLLSGNGVYEAVELHPLTPVLITSDDSASTIALQITLFPNTGFCVGIAAHHAVLDGKTTTMFIKSWAYICKQGNPENSSLPPELTPVLDRSVLRDPGGVDMLYLKTWFDSMGSVSDTDKKSLKILPSKGEAASLVRATVEITREDLKKLRERVLSKLPDTGKDLHLSTFVLTYAYIATCIVRSRGGNGDRDVAIGFTIDCRPLLNPRVPENYFGNCNTITGEFTKARDFLDGNGFLFGVQKVSDLVKQVKEKGVLEGIETKLSLLLNPGGGYAAKSLQVITVAGSPGFGVYSSDFGWGKPVKVVIVSVDKNEAVSLAESRDGTRGVEIGLALKKHEMEKFSSLFLAEVEK</sequence>